<dbReference type="InterPro" id="IPR011008">
    <property type="entry name" value="Dimeric_a/b-barrel"/>
</dbReference>
<keyword evidence="5" id="KW-1185">Reference proteome</keyword>
<feature type="domain" description="ABM" evidence="1">
    <location>
        <begin position="7"/>
        <end position="96"/>
    </location>
</feature>
<evidence type="ECO:0000313" key="3">
    <source>
        <dbReference type="EMBL" id="PKB32912.1"/>
    </source>
</evidence>
<evidence type="ECO:0000313" key="4">
    <source>
        <dbReference type="Proteomes" id="UP000232453"/>
    </source>
</evidence>
<evidence type="ECO:0000313" key="5">
    <source>
        <dbReference type="Proteomes" id="UP000549695"/>
    </source>
</evidence>
<gene>
    <name evidence="3" type="ORF">ATL51_4656</name>
    <name evidence="2" type="ORF">HDA37_001810</name>
</gene>
<dbReference type="GO" id="GO:0004497">
    <property type="term" value="F:monooxygenase activity"/>
    <property type="evidence" value="ECO:0007669"/>
    <property type="project" value="UniProtKB-KW"/>
</dbReference>
<keyword evidence="2" id="KW-0503">Monooxygenase</keyword>
<dbReference type="Pfam" id="PF03992">
    <property type="entry name" value="ABM"/>
    <property type="match status" value="1"/>
</dbReference>
<dbReference type="Proteomes" id="UP000232453">
    <property type="component" value="Unassembled WGS sequence"/>
</dbReference>
<dbReference type="RefSeq" id="WP_100879901.1">
    <property type="nucleotide sequence ID" value="NZ_JACCCZ010000001.1"/>
</dbReference>
<comment type="caution">
    <text evidence="2">The sequence shown here is derived from an EMBL/GenBank/DDBJ whole genome shotgun (WGS) entry which is preliminary data.</text>
</comment>
<protein>
    <submittedName>
        <fullName evidence="2">Quinol monooxygenase YgiN</fullName>
    </submittedName>
</protein>
<dbReference type="GeneID" id="98051593"/>
<dbReference type="EMBL" id="JACCCZ010000001">
    <property type="protein sequence ID" value="NYG01525.1"/>
    <property type="molecule type" value="Genomic_DNA"/>
</dbReference>
<evidence type="ECO:0000313" key="2">
    <source>
        <dbReference type="EMBL" id="NYG01525.1"/>
    </source>
</evidence>
<organism evidence="2 5">
    <name type="scientific">Pseudonocardia alni</name>
    <name type="common">Amycolata alni</name>
    <dbReference type="NCBI Taxonomy" id="33907"/>
    <lineage>
        <taxon>Bacteria</taxon>
        <taxon>Bacillati</taxon>
        <taxon>Actinomycetota</taxon>
        <taxon>Actinomycetes</taxon>
        <taxon>Pseudonocardiales</taxon>
        <taxon>Pseudonocardiaceae</taxon>
        <taxon>Pseudonocardia</taxon>
    </lineage>
</organism>
<dbReference type="InterPro" id="IPR007138">
    <property type="entry name" value="ABM_dom"/>
</dbReference>
<dbReference type="Proteomes" id="UP000549695">
    <property type="component" value="Unassembled WGS sequence"/>
</dbReference>
<dbReference type="EMBL" id="PHUJ01000003">
    <property type="protein sequence ID" value="PKB32912.1"/>
    <property type="molecule type" value="Genomic_DNA"/>
</dbReference>
<accession>A0A852W591</accession>
<evidence type="ECO:0000259" key="1">
    <source>
        <dbReference type="PROSITE" id="PS51725"/>
    </source>
</evidence>
<keyword evidence="2" id="KW-0560">Oxidoreductase</keyword>
<dbReference type="AlphaFoldDB" id="A0A852W591"/>
<reference evidence="2 5" key="1">
    <citation type="submission" date="2020-07" db="EMBL/GenBank/DDBJ databases">
        <title>Sequencing the genomes of 1000 actinobacteria strains.</title>
        <authorList>
            <person name="Klenk H.-P."/>
        </authorList>
    </citation>
    <scope>NUCLEOTIDE SEQUENCE [LARGE SCALE GENOMIC DNA]</scope>
    <source>
        <strain evidence="3 4">DSM 44104</strain>
        <strain evidence="2 5">DSM 44749</strain>
    </source>
</reference>
<dbReference type="PROSITE" id="PS51725">
    <property type="entry name" value="ABM"/>
    <property type="match status" value="1"/>
</dbReference>
<sequence length="109" mass="11260">MDTSERVGRYVRMVALEGQGTELAGALLRVADDMAAQPGCLAYVVNATPDEPDVVWVTEMWSDAASSEAALSRDIGESGLGDVLALLTAPPDYIEVTPLGGPGLTGLPG</sequence>
<accession>A0AA44USQ5</accession>
<dbReference type="SUPFAM" id="SSF54909">
    <property type="entry name" value="Dimeric alpha+beta barrel"/>
    <property type="match status" value="1"/>
</dbReference>
<proteinExistence type="predicted"/>
<name>A0A852W591_PSEA5</name>
<dbReference type="Gene3D" id="3.30.70.100">
    <property type="match status" value="1"/>
</dbReference>